<feature type="region of interest" description="Disordered" evidence="2">
    <location>
        <begin position="95"/>
        <end position="132"/>
    </location>
</feature>
<feature type="region of interest" description="Disordered" evidence="2">
    <location>
        <begin position="388"/>
        <end position="455"/>
    </location>
</feature>
<dbReference type="Pfam" id="PF07676">
    <property type="entry name" value="PD40"/>
    <property type="match status" value="4"/>
</dbReference>
<dbReference type="Gene3D" id="2.120.10.60">
    <property type="entry name" value="Tricorn protease N-terminal domain"/>
    <property type="match status" value="1"/>
</dbReference>
<dbReference type="InterPro" id="IPR011659">
    <property type="entry name" value="WD40"/>
</dbReference>
<dbReference type="Gene3D" id="2.120.10.30">
    <property type="entry name" value="TolB, C-terminal domain"/>
    <property type="match status" value="2"/>
</dbReference>
<keyword evidence="5" id="KW-1185">Reference proteome</keyword>
<comment type="similarity">
    <text evidence="1">Belongs to the TolB family.</text>
</comment>
<dbReference type="PANTHER" id="PTHR36842">
    <property type="entry name" value="PROTEIN TOLB HOMOLOG"/>
    <property type="match status" value="1"/>
</dbReference>
<name>A0A1E7MUX8_KITAU</name>
<feature type="compositionally biased region" description="Polar residues" evidence="2">
    <location>
        <begin position="1"/>
        <end position="14"/>
    </location>
</feature>
<evidence type="ECO:0000313" key="3">
    <source>
        <dbReference type="EMBL" id="GGV08939.1"/>
    </source>
</evidence>
<dbReference type="GeneID" id="97490307"/>
<reference evidence="4 5" key="2">
    <citation type="submission" date="2014-07" db="EMBL/GenBank/DDBJ databases">
        <authorList>
            <person name="Zhang J.E."/>
            <person name="Yang H."/>
            <person name="Guo J."/>
            <person name="Deng Z."/>
            <person name="Luo H."/>
            <person name="Luo M."/>
            <person name="Zhao B."/>
        </authorList>
    </citation>
    <scope>NUCLEOTIDE SEQUENCE [LARGE SCALE GENOMIC DNA]</scope>
    <source>
        <strain evidence="4">ATCC 10762</strain>
        <strain evidence="5">ATCC 10762 / DSM 40127 / CCM 3239 / JCM 4008 / LMG 5968 / NBRC 12843 / NCIMB 8234 / A-377</strain>
    </source>
</reference>
<dbReference type="Proteomes" id="UP000610124">
    <property type="component" value="Unassembled WGS sequence"/>
</dbReference>
<reference evidence="3" key="5">
    <citation type="submission" date="2020-09" db="EMBL/GenBank/DDBJ databases">
        <authorList>
            <person name="Sun Q."/>
            <person name="Ohkuma M."/>
        </authorList>
    </citation>
    <scope>NUCLEOTIDE SEQUENCE</scope>
    <source>
        <strain evidence="3">JCM 4434</strain>
    </source>
</reference>
<evidence type="ECO:0000313" key="4">
    <source>
        <dbReference type="EMBL" id="OEV32244.1"/>
    </source>
</evidence>
<dbReference type="SUPFAM" id="SSF69304">
    <property type="entry name" value="Tricorn protease N-terminal domain"/>
    <property type="match status" value="1"/>
</dbReference>
<accession>A0A1E7MUX8</accession>
<evidence type="ECO:0000256" key="1">
    <source>
        <dbReference type="ARBA" id="ARBA00009820"/>
    </source>
</evidence>
<dbReference type="KEGG" id="kau:B6264_00260"/>
<reference evidence="5" key="4">
    <citation type="submission" date="2016-08" db="EMBL/GenBank/DDBJ databases">
        <title>Sequencing, assembly and comparative genomics of S. aureofaciens ATCC 10762.</title>
        <authorList>
            <person name="Gradnigo J.S."/>
            <person name="Johnson N."/>
            <person name="Somerville G.A."/>
        </authorList>
    </citation>
    <scope>NUCLEOTIDE SEQUENCE [LARGE SCALE GENOMIC DNA]</scope>
    <source>
        <strain evidence="5">ATCC 10762 / DSM 40127 / CCM 3239 / JCM 4008 / LMG 5968 / NBRC 12843 / NCIMB 8234 / A-377</strain>
    </source>
</reference>
<feature type="region of interest" description="Disordered" evidence="2">
    <location>
        <begin position="1"/>
        <end position="20"/>
    </location>
</feature>
<evidence type="ECO:0000256" key="2">
    <source>
        <dbReference type="SAM" id="MobiDB-lite"/>
    </source>
</evidence>
<proteinExistence type="inferred from homology"/>
<accession>A0A8H9LYH8</accession>
<dbReference type="OrthoDB" id="9808778at2"/>
<dbReference type="Proteomes" id="UP000037395">
    <property type="component" value="Unassembled WGS sequence"/>
</dbReference>
<dbReference type="EMBL" id="BMUB01000067">
    <property type="protein sequence ID" value="GGV08939.1"/>
    <property type="molecule type" value="Genomic_DNA"/>
</dbReference>
<feature type="compositionally biased region" description="Low complexity" evidence="2">
    <location>
        <begin position="51"/>
        <end position="70"/>
    </location>
</feature>
<gene>
    <name evidence="3" type="ORF">GCM10010502_74560</name>
    <name evidence="4" type="ORF">HS99_0040320</name>
</gene>
<dbReference type="AlphaFoldDB" id="A0A1E7MUX8"/>
<protein>
    <submittedName>
        <fullName evidence="4">Uncharacterized protein</fullName>
    </submittedName>
</protein>
<dbReference type="EMBL" id="JPRF03000101">
    <property type="protein sequence ID" value="OEV32244.1"/>
    <property type="molecule type" value="Genomic_DNA"/>
</dbReference>
<feature type="region of interest" description="Disordered" evidence="2">
    <location>
        <begin position="38"/>
        <end position="70"/>
    </location>
</feature>
<dbReference type="RefSeq" id="WP_030558390.1">
    <property type="nucleotide sequence ID" value="NZ_BMUB01000067.1"/>
</dbReference>
<sequence>MTRSTGTRQPLTSKARTRATAGAGLLLVGALITGCGAEPGEIPLSEIRPESPTATPTPSQSATPDAVGAAAAEAHNGLIVSRAYTDATRTTSAIVTVGPDGTGQRQVTQPPARARDDRPDWSPDGSAIAFDRTDPQTGTARLWTVSTSGENAHQISQLCDAAGGGADCANEDERAPAFSPDGKQLAFSRSWGALDEAHNKQIQYSDLYLMSPDGTNVQRLTFLTNDKPYSGAVSNPSWSPDGKQLTFEYRTSATGQPANSRAIYVVGVDGTGLRQLTPWELRAGERADWSPDGTQILFTTYPAGADNAPGGGIYTVHPDGTAIGALTPAPSTAFYGSAAYAPDGKSIVFTQAAAGSGTDLYSMRPDGTGMTRLTNSADKWLSRPAWGTAAVPAQGTQSEAPSATPSAAQSAAQSASASVALSAAPSPSAGLTPAQAPGQPKPDDNELPDGEDDDN</sequence>
<dbReference type="PROSITE" id="PS51257">
    <property type="entry name" value="PROKAR_LIPOPROTEIN"/>
    <property type="match status" value="1"/>
</dbReference>
<comment type="caution">
    <text evidence="4">The sequence shown here is derived from an EMBL/GenBank/DDBJ whole genome shotgun (WGS) entry which is preliminary data.</text>
</comment>
<organism evidence="4 5">
    <name type="scientific">Kitasatospora aureofaciens</name>
    <name type="common">Streptomyces aureofaciens</name>
    <dbReference type="NCBI Taxonomy" id="1894"/>
    <lineage>
        <taxon>Bacteria</taxon>
        <taxon>Bacillati</taxon>
        <taxon>Actinomycetota</taxon>
        <taxon>Actinomycetes</taxon>
        <taxon>Kitasatosporales</taxon>
        <taxon>Streptomycetaceae</taxon>
        <taxon>Kitasatospora</taxon>
    </lineage>
</organism>
<feature type="compositionally biased region" description="Low complexity" evidence="2">
    <location>
        <begin position="400"/>
        <end position="434"/>
    </location>
</feature>
<feature type="compositionally biased region" description="Acidic residues" evidence="2">
    <location>
        <begin position="445"/>
        <end position="455"/>
    </location>
</feature>
<reference evidence="4" key="3">
    <citation type="submission" date="2016-08" db="EMBL/GenBank/DDBJ databases">
        <title>Sequencing, Assembly and Comparative Genomics of S. aureofaciens ATCC 10762.</title>
        <authorList>
            <person name="Gradnigo J.S."/>
            <person name="Johnson N."/>
            <person name="Somerville G.A."/>
        </authorList>
    </citation>
    <scope>NUCLEOTIDE SEQUENCE [LARGE SCALE GENOMIC DNA]</scope>
    <source>
        <strain evidence="4">ATCC 10762</strain>
    </source>
</reference>
<evidence type="ECO:0000313" key="5">
    <source>
        <dbReference type="Proteomes" id="UP000037395"/>
    </source>
</evidence>
<dbReference type="InterPro" id="IPR011042">
    <property type="entry name" value="6-blade_b-propeller_TolB-like"/>
</dbReference>
<dbReference type="PANTHER" id="PTHR36842:SF1">
    <property type="entry name" value="PROTEIN TOLB"/>
    <property type="match status" value="1"/>
</dbReference>
<reference evidence="3" key="1">
    <citation type="journal article" date="2014" name="Int. J. Syst. Evol. Microbiol.">
        <title>Complete genome sequence of Corynebacterium casei LMG S-19264T (=DSM 44701T), isolated from a smear-ripened cheese.</title>
        <authorList>
            <consortium name="US DOE Joint Genome Institute (JGI-PGF)"/>
            <person name="Walter F."/>
            <person name="Albersmeier A."/>
            <person name="Kalinowski J."/>
            <person name="Ruckert C."/>
        </authorList>
    </citation>
    <scope>NUCLEOTIDE SEQUENCE</scope>
    <source>
        <strain evidence="3">JCM 4434</strain>
    </source>
</reference>